<evidence type="ECO:0000256" key="7">
    <source>
        <dbReference type="ARBA" id="ARBA00022692"/>
    </source>
</evidence>
<keyword evidence="6" id="KW-0808">Transferase</keyword>
<evidence type="ECO:0000256" key="5">
    <source>
        <dbReference type="ARBA" id="ARBA00022553"/>
    </source>
</evidence>
<evidence type="ECO:0000256" key="8">
    <source>
        <dbReference type="ARBA" id="ARBA00022741"/>
    </source>
</evidence>
<dbReference type="InterPro" id="IPR005467">
    <property type="entry name" value="His_kinase_dom"/>
</dbReference>
<comment type="subcellular location">
    <subcellularLocation>
        <location evidence="2">Cell membrane</location>
        <topology evidence="2">Multi-pass membrane protein</topology>
    </subcellularLocation>
</comment>
<dbReference type="GO" id="GO:0005886">
    <property type="term" value="C:plasma membrane"/>
    <property type="evidence" value="ECO:0007669"/>
    <property type="project" value="UniProtKB-SubCell"/>
</dbReference>
<reference evidence="17 18" key="1">
    <citation type="submission" date="2019-05" db="EMBL/GenBank/DDBJ databases">
        <title>Psychrobacillus vulpis sp. nov., a new species isolated from feces of a red fox that inhabits in The Tablas de Daimiel Natural Park, Albacete, Spain.</title>
        <authorList>
            <person name="Rodriguez M."/>
            <person name="Reina J.C."/>
            <person name="Bejar V."/>
            <person name="Llamas I."/>
        </authorList>
    </citation>
    <scope>NUCLEOTIDE SEQUENCE [LARGE SCALE GENOMIC DNA]</scope>
    <source>
        <strain evidence="17 18">NEAU-3TGS17</strain>
    </source>
</reference>
<dbReference type="EC" id="2.7.13.3" evidence="3"/>
<keyword evidence="5" id="KW-0597">Phosphoprotein</keyword>
<feature type="transmembrane region" description="Helical" evidence="14">
    <location>
        <begin position="170"/>
        <end position="191"/>
    </location>
</feature>
<dbReference type="CDD" id="cd06225">
    <property type="entry name" value="HAMP"/>
    <property type="match status" value="1"/>
</dbReference>
<evidence type="ECO:0000256" key="14">
    <source>
        <dbReference type="SAM" id="Phobius"/>
    </source>
</evidence>
<dbReference type="PRINTS" id="PR00344">
    <property type="entry name" value="BCTRLSENSOR"/>
</dbReference>
<dbReference type="Pfam" id="PF02518">
    <property type="entry name" value="HATPase_c"/>
    <property type="match status" value="1"/>
</dbReference>
<evidence type="ECO:0000256" key="3">
    <source>
        <dbReference type="ARBA" id="ARBA00012438"/>
    </source>
</evidence>
<evidence type="ECO:0000256" key="1">
    <source>
        <dbReference type="ARBA" id="ARBA00000085"/>
    </source>
</evidence>
<evidence type="ECO:0000256" key="2">
    <source>
        <dbReference type="ARBA" id="ARBA00004651"/>
    </source>
</evidence>
<dbReference type="SUPFAM" id="SSF55874">
    <property type="entry name" value="ATPase domain of HSP90 chaperone/DNA topoisomerase II/histidine kinase"/>
    <property type="match status" value="1"/>
</dbReference>
<dbReference type="SMART" id="SM00388">
    <property type="entry name" value="HisKA"/>
    <property type="match status" value="1"/>
</dbReference>
<gene>
    <name evidence="17" type="ORF">FG382_12775</name>
</gene>
<dbReference type="SMART" id="SM00387">
    <property type="entry name" value="HATPase_c"/>
    <property type="match status" value="1"/>
</dbReference>
<dbReference type="AlphaFoldDB" id="A0A544T4W9"/>
<sequence>MLGKNKRVTLLSYWTSRYLLTLIIGLLIISFISALWIRHTTLENRLEMMEFMAEEMVNRITDVSMPGIPPNERVPDFAEDRFRIQNINPSMYIVNTDGKVISSNLPLKQGEQRIFSQLISGKDEIETFTSSENNQKYYSVKKKIVIDDELIGWILMVESKDKLTMVKQEYGQLAILIVGLALLGWWAIYFLSRRLAHPIKQVAEAAKQVQSGNYEINLSDHIKEKEVYELVSSFKQMAGRLEQLEKTRTELLAGVTHELKTPVTSISGLLQAVNDDVVTEQEAEEFIRMALVETTKMKTMVGDLLAFNSFAVGAVPVEISRLDVDNFMKDFTTQWKVIQEQSDVVVKLQLLHKKVMISADLVRLQQIMTNLLTNAEQAISGIGEITISLSEKGQYVSVLVKDSGSGIRIGEQAFIFERFFRGENKKYGIRGLGLGLPLSKMMAQSIKGDLYLVESTEKGTCFELLLLKEG</sequence>
<evidence type="ECO:0000259" key="15">
    <source>
        <dbReference type="PROSITE" id="PS50109"/>
    </source>
</evidence>
<dbReference type="InterPro" id="IPR036097">
    <property type="entry name" value="HisK_dim/P_sf"/>
</dbReference>
<keyword evidence="13 14" id="KW-0472">Membrane</keyword>
<dbReference type="InterPro" id="IPR003660">
    <property type="entry name" value="HAMP_dom"/>
</dbReference>
<keyword evidence="9 17" id="KW-0418">Kinase</keyword>
<evidence type="ECO:0000256" key="11">
    <source>
        <dbReference type="ARBA" id="ARBA00022989"/>
    </source>
</evidence>
<dbReference type="InterPro" id="IPR004358">
    <property type="entry name" value="Sig_transdc_His_kin-like_C"/>
</dbReference>
<name>A0A544T4W9_9BACI</name>
<dbReference type="Pfam" id="PF00512">
    <property type="entry name" value="HisKA"/>
    <property type="match status" value="1"/>
</dbReference>
<evidence type="ECO:0000259" key="16">
    <source>
        <dbReference type="PROSITE" id="PS50885"/>
    </source>
</evidence>
<protein>
    <recommendedName>
        <fullName evidence="3">histidine kinase</fullName>
        <ecNumber evidence="3">2.7.13.3</ecNumber>
    </recommendedName>
</protein>
<organism evidence="17 18">
    <name type="scientific">Psychrobacillus lasiicapitis</name>
    <dbReference type="NCBI Taxonomy" id="1636719"/>
    <lineage>
        <taxon>Bacteria</taxon>
        <taxon>Bacillati</taxon>
        <taxon>Bacillota</taxon>
        <taxon>Bacilli</taxon>
        <taxon>Bacillales</taxon>
        <taxon>Bacillaceae</taxon>
        <taxon>Psychrobacillus</taxon>
    </lineage>
</organism>
<evidence type="ECO:0000313" key="18">
    <source>
        <dbReference type="Proteomes" id="UP000317316"/>
    </source>
</evidence>
<dbReference type="Gene3D" id="1.10.287.130">
    <property type="match status" value="1"/>
</dbReference>
<keyword evidence="11 14" id="KW-1133">Transmembrane helix</keyword>
<evidence type="ECO:0000256" key="9">
    <source>
        <dbReference type="ARBA" id="ARBA00022777"/>
    </source>
</evidence>
<comment type="catalytic activity">
    <reaction evidence="1">
        <text>ATP + protein L-histidine = ADP + protein N-phospho-L-histidine.</text>
        <dbReference type="EC" id="2.7.13.3"/>
    </reaction>
</comment>
<comment type="caution">
    <text evidence="17">The sequence shown here is derived from an EMBL/GenBank/DDBJ whole genome shotgun (WGS) entry which is preliminary data.</text>
</comment>
<feature type="transmembrane region" description="Helical" evidence="14">
    <location>
        <begin position="18"/>
        <end position="37"/>
    </location>
</feature>
<dbReference type="Pfam" id="PF00672">
    <property type="entry name" value="HAMP"/>
    <property type="match status" value="1"/>
</dbReference>
<evidence type="ECO:0000256" key="6">
    <source>
        <dbReference type="ARBA" id="ARBA00022679"/>
    </source>
</evidence>
<dbReference type="Gene3D" id="6.10.340.10">
    <property type="match status" value="1"/>
</dbReference>
<evidence type="ECO:0000256" key="13">
    <source>
        <dbReference type="ARBA" id="ARBA00023136"/>
    </source>
</evidence>
<keyword evidence="7 14" id="KW-0812">Transmembrane</keyword>
<dbReference type="OrthoDB" id="9813151at2"/>
<dbReference type="GO" id="GO:0000155">
    <property type="term" value="F:phosphorelay sensor kinase activity"/>
    <property type="evidence" value="ECO:0007669"/>
    <property type="project" value="InterPro"/>
</dbReference>
<feature type="domain" description="Histidine kinase" evidence="15">
    <location>
        <begin position="254"/>
        <end position="470"/>
    </location>
</feature>
<dbReference type="SMART" id="SM00304">
    <property type="entry name" value="HAMP"/>
    <property type="match status" value="1"/>
</dbReference>
<dbReference type="Proteomes" id="UP000317316">
    <property type="component" value="Unassembled WGS sequence"/>
</dbReference>
<dbReference type="PROSITE" id="PS50109">
    <property type="entry name" value="HIS_KIN"/>
    <property type="match status" value="1"/>
</dbReference>
<evidence type="ECO:0000256" key="4">
    <source>
        <dbReference type="ARBA" id="ARBA00022475"/>
    </source>
</evidence>
<dbReference type="EMBL" id="VDGH01000007">
    <property type="protein sequence ID" value="TQR12495.1"/>
    <property type="molecule type" value="Genomic_DNA"/>
</dbReference>
<feature type="domain" description="HAMP" evidence="16">
    <location>
        <begin position="193"/>
        <end position="246"/>
    </location>
</feature>
<dbReference type="PANTHER" id="PTHR45528:SF1">
    <property type="entry name" value="SENSOR HISTIDINE KINASE CPXA"/>
    <property type="match status" value="1"/>
</dbReference>
<accession>A0A544T4W9</accession>
<keyword evidence="8" id="KW-0547">Nucleotide-binding</keyword>
<dbReference type="SUPFAM" id="SSF47384">
    <property type="entry name" value="Homodimeric domain of signal transducing histidine kinase"/>
    <property type="match status" value="1"/>
</dbReference>
<dbReference type="InterPro" id="IPR003661">
    <property type="entry name" value="HisK_dim/P_dom"/>
</dbReference>
<keyword evidence="10" id="KW-0067">ATP-binding</keyword>
<keyword evidence="18" id="KW-1185">Reference proteome</keyword>
<dbReference type="InterPro" id="IPR036890">
    <property type="entry name" value="HATPase_C_sf"/>
</dbReference>
<dbReference type="CDD" id="cd00082">
    <property type="entry name" value="HisKA"/>
    <property type="match status" value="1"/>
</dbReference>
<keyword evidence="12" id="KW-0902">Two-component regulatory system</keyword>
<dbReference type="GO" id="GO:0005524">
    <property type="term" value="F:ATP binding"/>
    <property type="evidence" value="ECO:0007669"/>
    <property type="project" value="UniProtKB-KW"/>
</dbReference>
<evidence type="ECO:0000256" key="10">
    <source>
        <dbReference type="ARBA" id="ARBA00022840"/>
    </source>
</evidence>
<dbReference type="Gene3D" id="3.30.565.10">
    <property type="entry name" value="Histidine kinase-like ATPase, C-terminal domain"/>
    <property type="match status" value="1"/>
</dbReference>
<dbReference type="InterPro" id="IPR050398">
    <property type="entry name" value="HssS/ArlS-like"/>
</dbReference>
<dbReference type="SUPFAM" id="SSF158472">
    <property type="entry name" value="HAMP domain-like"/>
    <property type="match status" value="1"/>
</dbReference>
<dbReference type="PANTHER" id="PTHR45528">
    <property type="entry name" value="SENSOR HISTIDINE KINASE CPXA"/>
    <property type="match status" value="1"/>
</dbReference>
<evidence type="ECO:0000256" key="12">
    <source>
        <dbReference type="ARBA" id="ARBA00023012"/>
    </source>
</evidence>
<keyword evidence="4" id="KW-1003">Cell membrane</keyword>
<dbReference type="InterPro" id="IPR003594">
    <property type="entry name" value="HATPase_dom"/>
</dbReference>
<evidence type="ECO:0000313" key="17">
    <source>
        <dbReference type="EMBL" id="TQR12495.1"/>
    </source>
</evidence>
<proteinExistence type="predicted"/>
<dbReference type="PROSITE" id="PS50885">
    <property type="entry name" value="HAMP"/>
    <property type="match status" value="1"/>
</dbReference>